<keyword evidence="1" id="KW-0732">Signal</keyword>
<organism evidence="2 3">
    <name type="scientific">Aspergillus tamarii</name>
    <dbReference type="NCBI Taxonomy" id="41984"/>
    <lineage>
        <taxon>Eukaryota</taxon>
        <taxon>Fungi</taxon>
        <taxon>Dikarya</taxon>
        <taxon>Ascomycota</taxon>
        <taxon>Pezizomycotina</taxon>
        <taxon>Eurotiomycetes</taxon>
        <taxon>Eurotiomycetidae</taxon>
        <taxon>Eurotiales</taxon>
        <taxon>Aspergillaceae</taxon>
        <taxon>Aspergillus</taxon>
        <taxon>Aspergillus subgen. Circumdati</taxon>
    </lineage>
</organism>
<sequence>MVTTMMMMFALPVSFSLFLSRMRACSLDEWVINFVSMTPTHVGKVCHTLPGLVSGLLLPTILTKPSHPIQLDEWIQRSLPCSCHIQLSGRY</sequence>
<gene>
    <name evidence="2" type="ORF">BDV40DRAFT_275935</name>
</gene>
<evidence type="ECO:0000256" key="1">
    <source>
        <dbReference type="SAM" id="SignalP"/>
    </source>
</evidence>
<accession>A0A5N6UJS6</accession>
<dbReference type="AlphaFoldDB" id="A0A5N6UJS6"/>
<protein>
    <recommendedName>
        <fullName evidence="4">Secreted protein</fullName>
    </recommendedName>
</protein>
<evidence type="ECO:0000313" key="3">
    <source>
        <dbReference type="Proteomes" id="UP000326950"/>
    </source>
</evidence>
<keyword evidence="3" id="KW-1185">Reference proteome</keyword>
<dbReference type="Proteomes" id="UP000326950">
    <property type="component" value="Unassembled WGS sequence"/>
</dbReference>
<reference evidence="2 3" key="1">
    <citation type="submission" date="2019-04" db="EMBL/GenBank/DDBJ databases">
        <title>Friends and foes A comparative genomics study of 23 Aspergillus species from section Flavi.</title>
        <authorList>
            <consortium name="DOE Joint Genome Institute"/>
            <person name="Kjaerbolling I."/>
            <person name="Vesth T."/>
            <person name="Frisvad J.C."/>
            <person name="Nybo J.L."/>
            <person name="Theobald S."/>
            <person name="Kildgaard S."/>
            <person name="Isbrandt T."/>
            <person name="Kuo A."/>
            <person name="Sato A."/>
            <person name="Lyhne E.K."/>
            <person name="Kogle M.E."/>
            <person name="Wiebenga A."/>
            <person name="Kun R.S."/>
            <person name="Lubbers R.J."/>
            <person name="Makela M.R."/>
            <person name="Barry K."/>
            <person name="Chovatia M."/>
            <person name="Clum A."/>
            <person name="Daum C."/>
            <person name="Haridas S."/>
            <person name="He G."/>
            <person name="LaButti K."/>
            <person name="Lipzen A."/>
            <person name="Mondo S."/>
            <person name="Riley R."/>
            <person name="Salamov A."/>
            <person name="Simmons B.A."/>
            <person name="Magnuson J.K."/>
            <person name="Henrissat B."/>
            <person name="Mortensen U.H."/>
            <person name="Larsen T.O."/>
            <person name="Devries R.P."/>
            <person name="Grigoriev I.V."/>
            <person name="Machida M."/>
            <person name="Baker S.E."/>
            <person name="Andersen M.R."/>
        </authorList>
    </citation>
    <scope>NUCLEOTIDE SEQUENCE [LARGE SCALE GENOMIC DNA]</scope>
    <source>
        <strain evidence="2 3">CBS 117626</strain>
    </source>
</reference>
<evidence type="ECO:0008006" key="4">
    <source>
        <dbReference type="Google" id="ProtNLM"/>
    </source>
</evidence>
<name>A0A5N6UJS6_ASPTM</name>
<dbReference type="EMBL" id="ML738697">
    <property type="protein sequence ID" value="KAE8158341.1"/>
    <property type="molecule type" value="Genomic_DNA"/>
</dbReference>
<evidence type="ECO:0000313" key="2">
    <source>
        <dbReference type="EMBL" id="KAE8158341.1"/>
    </source>
</evidence>
<proteinExistence type="predicted"/>
<feature type="signal peptide" evidence="1">
    <location>
        <begin position="1"/>
        <end position="24"/>
    </location>
</feature>
<feature type="chain" id="PRO_5025012895" description="Secreted protein" evidence="1">
    <location>
        <begin position="25"/>
        <end position="91"/>
    </location>
</feature>